<dbReference type="PANTHER" id="PTHR40469:SF2">
    <property type="entry name" value="GALACTOSE-BINDING DOMAIN-LIKE SUPERFAMILY PROTEIN"/>
    <property type="match status" value="1"/>
</dbReference>
<organism evidence="5 6">
    <name type="scientific">Paenibacillus cellulosilyticus</name>
    <dbReference type="NCBI Taxonomy" id="375489"/>
    <lineage>
        <taxon>Bacteria</taxon>
        <taxon>Bacillati</taxon>
        <taxon>Bacillota</taxon>
        <taxon>Bacilli</taxon>
        <taxon>Bacillales</taxon>
        <taxon>Paenibacillaceae</taxon>
        <taxon>Paenibacillus</taxon>
    </lineage>
</organism>
<comment type="caution">
    <text evidence="5">The sequence shown here is derived from an EMBL/GenBank/DDBJ whole genome shotgun (WGS) entry which is preliminary data.</text>
</comment>
<dbReference type="CDD" id="cd00146">
    <property type="entry name" value="PKD"/>
    <property type="match status" value="1"/>
</dbReference>
<dbReference type="Pfam" id="PF06283">
    <property type="entry name" value="ThuA"/>
    <property type="match status" value="1"/>
</dbReference>
<evidence type="ECO:0000313" key="6">
    <source>
        <dbReference type="Proteomes" id="UP000246635"/>
    </source>
</evidence>
<dbReference type="Pfam" id="PF03422">
    <property type="entry name" value="CBM_6"/>
    <property type="match status" value="1"/>
</dbReference>
<proteinExistence type="predicted"/>
<dbReference type="SUPFAM" id="SSF49299">
    <property type="entry name" value="PKD domain"/>
    <property type="match status" value="1"/>
</dbReference>
<evidence type="ECO:0000259" key="4">
    <source>
        <dbReference type="PROSITE" id="PS51175"/>
    </source>
</evidence>
<gene>
    <name evidence="5" type="ORF">DFQ01_13444</name>
</gene>
<dbReference type="Proteomes" id="UP000246635">
    <property type="component" value="Unassembled WGS sequence"/>
</dbReference>
<protein>
    <submittedName>
        <fullName evidence="5">Glucose/arabinose dehydrogenase</fullName>
    </submittedName>
</protein>
<dbReference type="SUPFAM" id="SSF49785">
    <property type="entry name" value="Galactose-binding domain-like"/>
    <property type="match status" value="1"/>
</dbReference>
<evidence type="ECO:0000256" key="2">
    <source>
        <dbReference type="SAM" id="SignalP"/>
    </source>
</evidence>
<dbReference type="PROSITE" id="PS51175">
    <property type="entry name" value="CBM6"/>
    <property type="match status" value="1"/>
</dbReference>
<dbReference type="PANTHER" id="PTHR40469">
    <property type="entry name" value="SECRETED GLYCOSYL HYDROLASE"/>
    <property type="match status" value="1"/>
</dbReference>
<dbReference type="SUPFAM" id="SSF52317">
    <property type="entry name" value="Class I glutamine amidotransferase-like"/>
    <property type="match status" value="1"/>
</dbReference>
<evidence type="ECO:0000259" key="3">
    <source>
        <dbReference type="PROSITE" id="PS50093"/>
    </source>
</evidence>
<dbReference type="CDD" id="cd04084">
    <property type="entry name" value="CBM6_xylanase-like"/>
    <property type="match status" value="1"/>
</dbReference>
<feature type="domain" description="PKD" evidence="3">
    <location>
        <begin position="702"/>
        <end position="785"/>
    </location>
</feature>
<feature type="domain" description="CBM6" evidence="4">
    <location>
        <begin position="900"/>
        <end position="1023"/>
    </location>
</feature>
<sequence length="1030" mass="113905">MRKLLVFLIVFILLSSIGLVTNDTQAAESTSTAVKTTSTKVLLFTKTDDFRHDSIPAAIETIKELGKSNGFEVDTTENSSVFTDQELSKYKAVVFLLTTGDVLNESQQAAFERYIKAGNGYVGVHAAADTEYDWKWYGGLVGAYLKKHPVDQKATIIVDDRTHPSTSMLPQRWERTDEWYDYQINPRGNVHVLARLDESTYSGGTMGIDHPISWCSRYSGGRSWYTGGGHSAASYSEPLFQQHLLGGILYATGLKYGDCDATVDRSFEKVVLDNNTTDPIQMSFAPDGRLFYIERNGKIKLYNPKNSTTKIVGQLNVSVIGDDGLMSGIVDPQFQHNHWFYTLYSPAGSEDIYRVSRFVIKNDQLDMGSEKVLLRIPIQRKDCCHGGGGMAFDSKGNLYIPIGDNTNPFLSDGFAPLDERAGQAVKDSQHTAANSNDLRGKILRIKPTEEGSYTIPDGNLFSKDGKEGRPEIYIMGVRNPFRISIDTTNDRLYFSDVGPDANADDPNRGPRGYDEWNYADSAGNYGWPYCIADNKAYQDYNFATSSSSGPFDCSHPTNDSPNNTGTKVLPAARPAWLWYPYGDSAEFPQLTNGTGRTAMAGPIYRFNSNNKSDIKLPQYYNNSLFLYDFSRGWIKEVRFDEKGKMISILPFLSSIKLSNPVDVQFGPDGAMYVLDYGAYGDPSASGEAQLIKIRYTLGANAPIAAAQASVISGKAPLTVKFTSKGTYDPDGDKLTYLWSFTKDNIVNSRLPNPTYTFRKPGNYTVKLKVFDSTGRYSIVRIPITVGNTLPTIKVEEPVDGGFFEWGEQVNYRVVVTDAEDGSTTSGKIPCSKVTVDALLGHDQHTHTTKEQKGCEGQFTALNGHSDGDNLFYVVNVSYTDKGTAQSNALTATRQITLQPKRKQAEHYTNMDGVQLRDVGGIKYLGFIDHGDWISYNPVNLKNINSIQYRVASAGKGGFIEARLDSPDGTLIAKATVPVTGGWQNFVDISVPITAPEGTHELYFVFKNRAGDQSLFNIDWIQFNGKGISHP</sequence>
<keyword evidence="1 2" id="KW-0732">Signal</keyword>
<dbReference type="InterPro" id="IPR029062">
    <property type="entry name" value="Class_I_gatase-like"/>
</dbReference>
<evidence type="ECO:0000313" key="5">
    <source>
        <dbReference type="EMBL" id="PWV93805.1"/>
    </source>
</evidence>
<dbReference type="Gene3D" id="2.60.120.260">
    <property type="entry name" value="Galactose-binding domain-like"/>
    <property type="match status" value="1"/>
</dbReference>
<reference evidence="5 6" key="1">
    <citation type="submission" date="2018-05" db="EMBL/GenBank/DDBJ databases">
        <title>Genomic Encyclopedia of Type Strains, Phase III (KMG-III): the genomes of soil and plant-associated and newly described type strains.</title>
        <authorList>
            <person name="Whitman W."/>
        </authorList>
    </citation>
    <scope>NUCLEOTIDE SEQUENCE [LARGE SCALE GENOMIC DNA]</scope>
    <source>
        <strain evidence="5 6">CECT 5696</strain>
    </source>
</reference>
<keyword evidence="6" id="KW-1185">Reference proteome</keyword>
<dbReference type="Gene3D" id="3.40.50.880">
    <property type="match status" value="1"/>
</dbReference>
<dbReference type="Pfam" id="PF07995">
    <property type="entry name" value="GSDH"/>
    <property type="match status" value="1"/>
</dbReference>
<dbReference type="AlphaFoldDB" id="A0A2V2YLP3"/>
<feature type="signal peptide" evidence="2">
    <location>
        <begin position="1"/>
        <end position="26"/>
    </location>
</feature>
<dbReference type="InterPro" id="IPR029010">
    <property type="entry name" value="ThuA-like"/>
</dbReference>
<dbReference type="Gene3D" id="2.60.40.10">
    <property type="entry name" value="Immunoglobulins"/>
    <property type="match status" value="1"/>
</dbReference>
<dbReference type="InterPro" id="IPR005084">
    <property type="entry name" value="CBM6"/>
</dbReference>
<dbReference type="OrthoDB" id="9770043at2"/>
<dbReference type="Pfam" id="PF18911">
    <property type="entry name" value="PKD_4"/>
    <property type="match status" value="1"/>
</dbReference>
<evidence type="ECO:0000256" key="1">
    <source>
        <dbReference type="ARBA" id="ARBA00022729"/>
    </source>
</evidence>
<dbReference type="SMART" id="SM00606">
    <property type="entry name" value="CBD_IV"/>
    <property type="match status" value="1"/>
</dbReference>
<name>A0A2V2YLP3_9BACL</name>
<dbReference type="InterPro" id="IPR013783">
    <property type="entry name" value="Ig-like_fold"/>
</dbReference>
<dbReference type="InterPro" id="IPR022409">
    <property type="entry name" value="PKD/Chitinase_dom"/>
</dbReference>
<dbReference type="InterPro" id="IPR000601">
    <property type="entry name" value="PKD_dom"/>
</dbReference>
<dbReference type="RefSeq" id="WP_110046999.1">
    <property type="nucleotide sequence ID" value="NZ_CP054613.1"/>
</dbReference>
<dbReference type="GO" id="GO:0030246">
    <property type="term" value="F:carbohydrate binding"/>
    <property type="evidence" value="ECO:0007669"/>
    <property type="project" value="InterPro"/>
</dbReference>
<feature type="chain" id="PRO_5015917257" evidence="2">
    <location>
        <begin position="27"/>
        <end position="1030"/>
    </location>
</feature>
<dbReference type="InterPro" id="IPR011042">
    <property type="entry name" value="6-blade_b-propeller_TolB-like"/>
</dbReference>
<dbReference type="EMBL" id="QGTQ01000034">
    <property type="protein sequence ID" value="PWV93805.1"/>
    <property type="molecule type" value="Genomic_DNA"/>
</dbReference>
<dbReference type="InterPro" id="IPR035986">
    <property type="entry name" value="PKD_dom_sf"/>
</dbReference>
<dbReference type="Gene3D" id="2.120.10.30">
    <property type="entry name" value="TolB, C-terminal domain"/>
    <property type="match status" value="1"/>
</dbReference>
<dbReference type="InterPro" id="IPR008979">
    <property type="entry name" value="Galactose-bd-like_sf"/>
</dbReference>
<accession>A0A2V2YLP3</accession>
<dbReference type="PROSITE" id="PS50093">
    <property type="entry name" value="PKD"/>
    <property type="match status" value="1"/>
</dbReference>
<dbReference type="InterPro" id="IPR006584">
    <property type="entry name" value="Cellulose-bd_IV"/>
</dbReference>
<dbReference type="InterPro" id="IPR011041">
    <property type="entry name" value="Quinoprot_gluc/sorb_DH_b-prop"/>
</dbReference>
<dbReference type="SUPFAM" id="SSF50952">
    <property type="entry name" value="Soluble quinoprotein glucose dehydrogenase"/>
    <property type="match status" value="1"/>
</dbReference>
<dbReference type="InterPro" id="IPR012938">
    <property type="entry name" value="Glc/Sorbosone_DH"/>
</dbReference>
<dbReference type="SMART" id="SM00089">
    <property type="entry name" value="PKD"/>
    <property type="match status" value="1"/>
</dbReference>